<comment type="caution">
    <text evidence="1">The sequence shown here is derived from an EMBL/GenBank/DDBJ whole genome shotgun (WGS) entry which is preliminary data.</text>
</comment>
<evidence type="ECO:0000313" key="1">
    <source>
        <dbReference type="EMBL" id="GAH33075.1"/>
    </source>
</evidence>
<sequence>KDIQKITTFVMNNLDYTNIKNIYFSYKISEMLGVEINSFKNVNHIIGIF</sequence>
<gene>
    <name evidence="1" type="ORF">S03H2_21979</name>
</gene>
<name>X1FKN3_9ZZZZ</name>
<reference evidence="1" key="1">
    <citation type="journal article" date="2014" name="Front. Microbiol.">
        <title>High frequency of phylogenetically diverse reductive dehalogenase-homologous genes in deep subseafloor sedimentary metagenomes.</title>
        <authorList>
            <person name="Kawai M."/>
            <person name="Futagami T."/>
            <person name="Toyoda A."/>
            <person name="Takaki Y."/>
            <person name="Nishi S."/>
            <person name="Hori S."/>
            <person name="Arai W."/>
            <person name="Tsubouchi T."/>
            <person name="Morono Y."/>
            <person name="Uchiyama I."/>
            <person name="Ito T."/>
            <person name="Fujiyama A."/>
            <person name="Inagaki F."/>
            <person name="Takami H."/>
        </authorList>
    </citation>
    <scope>NUCLEOTIDE SEQUENCE</scope>
    <source>
        <strain evidence="1">Expedition CK06-06</strain>
    </source>
</reference>
<organism evidence="1">
    <name type="scientific">marine sediment metagenome</name>
    <dbReference type="NCBI Taxonomy" id="412755"/>
    <lineage>
        <taxon>unclassified sequences</taxon>
        <taxon>metagenomes</taxon>
        <taxon>ecological metagenomes</taxon>
    </lineage>
</organism>
<feature type="non-terminal residue" evidence="1">
    <location>
        <position position="1"/>
    </location>
</feature>
<proteinExistence type="predicted"/>
<dbReference type="AlphaFoldDB" id="X1FKN3"/>
<protein>
    <submittedName>
        <fullName evidence="1">Uncharacterized protein</fullName>
    </submittedName>
</protein>
<accession>X1FKN3</accession>
<dbReference type="EMBL" id="BARU01011766">
    <property type="protein sequence ID" value="GAH33075.1"/>
    <property type="molecule type" value="Genomic_DNA"/>
</dbReference>